<protein>
    <recommendedName>
        <fullName evidence="3">SnoaL-like domain-containing protein</fullName>
    </recommendedName>
</protein>
<sequence>MTHTTNTEPAPGGIEEIAARYVTVWNEPDPLARRSAVAGLWAPDGVEIVEGTRFRGHRELGARIADAHREFVESGKYTVTSAGDAVGDRDHVTFTIQLTSNDEVAWAARVFLLLDEDGLVRRDYQFTVKSFDVQ</sequence>
<dbReference type="Gene3D" id="3.10.450.50">
    <property type="match status" value="1"/>
</dbReference>
<evidence type="ECO:0000313" key="2">
    <source>
        <dbReference type="Proteomes" id="UP001596380"/>
    </source>
</evidence>
<reference evidence="2" key="1">
    <citation type="journal article" date="2019" name="Int. J. Syst. Evol. Microbiol.">
        <title>The Global Catalogue of Microorganisms (GCM) 10K type strain sequencing project: providing services to taxonomists for standard genome sequencing and annotation.</title>
        <authorList>
            <consortium name="The Broad Institute Genomics Platform"/>
            <consortium name="The Broad Institute Genome Sequencing Center for Infectious Disease"/>
            <person name="Wu L."/>
            <person name="Ma J."/>
        </authorList>
    </citation>
    <scope>NUCLEOTIDE SEQUENCE [LARGE SCALE GENOMIC DNA]</scope>
    <source>
        <strain evidence="2">JCM 3369</strain>
    </source>
</reference>
<dbReference type="Proteomes" id="UP001596380">
    <property type="component" value="Unassembled WGS sequence"/>
</dbReference>
<keyword evidence="2" id="KW-1185">Reference proteome</keyword>
<organism evidence="1 2">
    <name type="scientific">Actinomadura yumaensis</name>
    <dbReference type="NCBI Taxonomy" id="111807"/>
    <lineage>
        <taxon>Bacteria</taxon>
        <taxon>Bacillati</taxon>
        <taxon>Actinomycetota</taxon>
        <taxon>Actinomycetes</taxon>
        <taxon>Streptosporangiales</taxon>
        <taxon>Thermomonosporaceae</taxon>
        <taxon>Actinomadura</taxon>
    </lineage>
</organism>
<dbReference type="SUPFAM" id="SSF54427">
    <property type="entry name" value="NTF2-like"/>
    <property type="match status" value="1"/>
</dbReference>
<comment type="caution">
    <text evidence="1">The sequence shown here is derived from an EMBL/GenBank/DDBJ whole genome shotgun (WGS) entry which is preliminary data.</text>
</comment>
<accession>A0ABW2CF23</accession>
<evidence type="ECO:0000313" key="1">
    <source>
        <dbReference type="EMBL" id="MFC6879600.1"/>
    </source>
</evidence>
<name>A0ABW2CF23_9ACTN</name>
<proteinExistence type="predicted"/>
<gene>
    <name evidence="1" type="ORF">ACFQKB_07445</name>
</gene>
<evidence type="ECO:0008006" key="3">
    <source>
        <dbReference type="Google" id="ProtNLM"/>
    </source>
</evidence>
<dbReference type="RefSeq" id="WP_160821574.1">
    <property type="nucleotide sequence ID" value="NZ_JBHSXE010000001.1"/>
</dbReference>
<dbReference type="InterPro" id="IPR032710">
    <property type="entry name" value="NTF2-like_dom_sf"/>
</dbReference>
<dbReference type="EMBL" id="JBHSXS010000003">
    <property type="protein sequence ID" value="MFC6879600.1"/>
    <property type="molecule type" value="Genomic_DNA"/>
</dbReference>